<dbReference type="PANTHER" id="PTHR12860">
    <property type="entry name" value="SIGNAL RECOGNITION PARTICLE 68 KDA PROTEIN"/>
    <property type="match status" value="1"/>
</dbReference>
<dbReference type="OMA" id="DERFIHI"/>
<dbReference type="Gene3D" id="1.10.3450.40">
    <property type="entry name" value="Signal recognition particle, SRP68 subunit, RNA-binding domain"/>
    <property type="match status" value="1"/>
</dbReference>
<evidence type="ECO:0000256" key="10">
    <source>
        <dbReference type="ARBA" id="ARBA00023274"/>
    </source>
</evidence>
<dbReference type="EMBL" id="VRMN01000001">
    <property type="protein sequence ID" value="KAA8499878.1"/>
    <property type="molecule type" value="Genomic_DNA"/>
</dbReference>
<comment type="subcellular location">
    <subcellularLocation>
        <location evidence="2 12">Cytoplasm</location>
    </subcellularLocation>
    <subcellularLocation>
        <location evidence="1">Endoplasmic reticulum</location>
    </subcellularLocation>
    <subcellularLocation>
        <location evidence="3">Nucleus</location>
        <location evidence="3">Nucleolus</location>
    </subcellularLocation>
</comment>
<evidence type="ECO:0000256" key="13">
    <source>
        <dbReference type="SAM" id="MobiDB-lite"/>
    </source>
</evidence>
<name>A0A5J4Z9R2_PORPP</name>
<evidence type="ECO:0000256" key="1">
    <source>
        <dbReference type="ARBA" id="ARBA00004240"/>
    </source>
</evidence>
<evidence type="ECO:0000256" key="9">
    <source>
        <dbReference type="ARBA" id="ARBA00023242"/>
    </source>
</evidence>
<gene>
    <name evidence="14" type="ORF">FVE85_7463</name>
</gene>
<reference evidence="15" key="1">
    <citation type="journal article" date="2019" name="Nat. Commun.">
        <title>Expansion of phycobilisome linker gene families in mesophilic red algae.</title>
        <authorList>
            <person name="Lee J."/>
            <person name="Kim D."/>
            <person name="Bhattacharya D."/>
            <person name="Yoon H.S."/>
        </authorList>
    </citation>
    <scope>NUCLEOTIDE SEQUENCE [LARGE SCALE GENOMIC DNA]</scope>
    <source>
        <strain evidence="15">CCMP 1328</strain>
    </source>
</reference>
<dbReference type="GO" id="GO:0005829">
    <property type="term" value="C:cytosol"/>
    <property type="evidence" value="ECO:0007669"/>
    <property type="project" value="UniProtKB-ARBA"/>
</dbReference>
<keyword evidence="10 12" id="KW-0687">Ribonucleoprotein</keyword>
<keyword evidence="9" id="KW-0539">Nucleus</keyword>
<dbReference type="OrthoDB" id="10255118at2759"/>
<proteinExistence type="inferred from homology"/>
<keyword evidence="7 12" id="KW-0694">RNA-binding</keyword>
<dbReference type="SUPFAM" id="SSF48452">
    <property type="entry name" value="TPR-like"/>
    <property type="match status" value="1"/>
</dbReference>
<dbReference type="PIRSF" id="PIRSF038995">
    <property type="entry name" value="SRP68"/>
    <property type="match status" value="1"/>
</dbReference>
<dbReference type="GO" id="GO:0030942">
    <property type="term" value="F:endoplasmic reticulum signal peptide binding"/>
    <property type="evidence" value="ECO:0007669"/>
    <property type="project" value="InterPro"/>
</dbReference>
<evidence type="ECO:0000256" key="7">
    <source>
        <dbReference type="ARBA" id="ARBA00022884"/>
    </source>
</evidence>
<dbReference type="FunFam" id="1.10.3450.40:FF:000001">
    <property type="entry name" value="Signal recognition particle subunit SRP68"/>
    <property type="match status" value="1"/>
</dbReference>
<keyword evidence="5 12" id="KW-0963">Cytoplasm</keyword>
<dbReference type="InterPro" id="IPR011990">
    <property type="entry name" value="TPR-like_helical_dom_sf"/>
</dbReference>
<evidence type="ECO:0000256" key="5">
    <source>
        <dbReference type="ARBA" id="ARBA00022490"/>
    </source>
</evidence>
<evidence type="ECO:0000256" key="8">
    <source>
        <dbReference type="ARBA" id="ARBA00023135"/>
    </source>
</evidence>
<evidence type="ECO:0000313" key="14">
    <source>
        <dbReference type="EMBL" id="KAA8499878.1"/>
    </source>
</evidence>
<keyword evidence="15" id="KW-1185">Reference proteome</keyword>
<evidence type="ECO:0000256" key="12">
    <source>
        <dbReference type="PIRNR" id="PIRNR038995"/>
    </source>
</evidence>
<keyword evidence="8 12" id="KW-0733">Signal recognition particle</keyword>
<accession>A0A5J4Z9R2</accession>
<dbReference type="InterPro" id="IPR034652">
    <property type="entry name" value="SRP68-RBD"/>
</dbReference>
<sequence length="622" mass="70017">MGQIKRENEAMEVDAGSAVEAQKVALHILGVSKAAQQTHGLKHGDYRRYRRFCSGKIHHLRRILKLTNGRGQKFVKREVTTDVITVHGQVRALDLILWQAERSWSYSMEMKDLESNKPEQPQKMRRLAIRKLKRAVLYAQQLHDFCVETAEDRTRLEADAYVAWMKGNLYLEREMWAEALEHFVNASGLYEGMANVLESDPDSVYRSRVEEISPSIRFCKYHLGLRSDGARKDDLVKLMNESGLANDLLKAKIDVALAEERKRLAQSFGTIDWLGKQVAMRSERTREAVLAAREAEASLRDEMGKSSASLSLEEKAALYDGVFSILNESIQGVQRVVRELKNDEKESADRVQEVVDVASFLSFSKNLLLIERNQLLIEILRTPSSKTKSSTTRPEDFVRLYETLVQVTRDMLELPGVSEFTPISDRLNSNLTAFRALRCHYLALCYADLKSYKEAVGLLDRAIGLSEEAIRCVQDEEVLAQLHANVDSCVRDKMRVLAENYRDQVALSNGVDRSMSISKTSGRGSGAAKSLYADLDQPRGAQDVIPVPPEIQPVMCKPLVFDLALDGVQFPPLDAVRSFYEAEKQERASVARKASPTSAKPEEETPKPTAKKGFFSRLLGSS</sequence>
<keyword evidence="6" id="KW-0256">Endoplasmic reticulum</keyword>
<evidence type="ECO:0000256" key="2">
    <source>
        <dbReference type="ARBA" id="ARBA00004496"/>
    </source>
</evidence>
<dbReference type="Pfam" id="PF16969">
    <property type="entry name" value="SRP68"/>
    <property type="match status" value="1"/>
</dbReference>
<dbReference type="GO" id="GO:0006614">
    <property type="term" value="P:SRP-dependent cotranslational protein targeting to membrane"/>
    <property type="evidence" value="ECO:0007669"/>
    <property type="project" value="InterPro"/>
</dbReference>
<dbReference type="AlphaFoldDB" id="A0A5J4Z9R2"/>
<dbReference type="GO" id="GO:0008312">
    <property type="term" value="F:7S RNA binding"/>
    <property type="evidence" value="ECO:0007669"/>
    <property type="project" value="InterPro"/>
</dbReference>
<evidence type="ECO:0000256" key="3">
    <source>
        <dbReference type="ARBA" id="ARBA00004604"/>
    </source>
</evidence>
<dbReference type="InterPro" id="IPR038253">
    <property type="entry name" value="SRP68_N_sf"/>
</dbReference>
<dbReference type="PANTHER" id="PTHR12860:SF0">
    <property type="entry name" value="SIGNAL RECOGNITION PARTICLE SUBUNIT SRP68"/>
    <property type="match status" value="1"/>
</dbReference>
<dbReference type="GO" id="GO:0005783">
    <property type="term" value="C:endoplasmic reticulum"/>
    <property type="evidence" value="ECO:0007669"/>
    <property type="project" value="UniProtKB-SubCell"/>
</dbReference>
<organism evidence="14 15">
    <name type="scientific">Porphyridium purpureum</name>
    <name type="common">Red alga</name>
    <name type="synonym">Porphyridium cruentum</name>
    <dbReference type="NCBI Taxonomy" id="35688"/>
    <lineage>
        <taxon>Eukaryota</taxon>
        <taxon>Rhodophyta</taxon>
        <taxon>Bangiophyceae</taxon>
        <taxon>Porphyridiales</taxon>
        <taxon>Porphyridiaceae</taxon>
        <taxon>Porphyridium</taxon>
    </lineage>
</organism>
<dbReference type="Proteomes" id="UP000324585">
    <property type="component" value="Unassembled WGS sequence"/>
</dbReference>
<comment type="caution">
    <text evidence="14">The sequence shown here is derived from an EMBL/GenBank/DDBJ whole genome shotgun (WGS) entry which is preliminary data.</text>
</comment>
<comment type="similarity">
    <text evidence="4 12">Belongs to the SRP68 family.</text>
</comment>
<dbReference type="InterPro" id="IPR026258">
    <property type="entry name" value="SRP68"/>
</dbReference>
<feature type="region of interest" description="Disordered" evidence="13">
    <location>
        <begin position="586"/>
        <end position="622"/>
    </location>
</feature>
<evidence type="ECO:0000256" key="11">
    <source>
        <dbReference type="ARBA" id="ARBA00029498"/>
    </source>
</evidence>
<dbReference type="GO" id="GO:0005047">
    <property type="term" value="F:signal recognition particle binding"/>
    <property type="evidence" value="ECO:0007669"/>
    <property type="project" value="InterPro"/>
</dbReference>
<evidence type="ECO:0000256" key="6">
    <source>
        <dbReference type="ARBA" id="ARBA00022824"/>
    </source>
</evidence>
<evidence type="ECO:0000313" key="15">
    <source>
        <dbReference type="Proteomes" id="UP000324585"/>
    </source>
</evidence>
<dbReference type="CDD" id="cd15481">
    <property type="entry name" value="SRP68-RBD"/>
    <property type="match status" value="1"/>
</dbReference>
<protein>
    <recommendedName>
        <fullName evidence="11 12">Signal recognition particle subunit SRP68</fullName>
        <shortName evidence="12">SRP68</shortName>
    </recommendedName>
</protein>
<evidence type="ECO:0000256" key="4">
    <source>
        <dbReference type="ARBA" id="ARBA00009352"/>
    </source>
</evidence>
<dbReference type="GO" id="GO:0005730">
    <property type="term" value="C:nucleolus"/>
    <property type="evidence" value="ECO:0007669"/>
    <property type="project" value="UniProtKB-SubCell"/>
</dbReference>
<dbReference type="GO" id="GO:0005786">
    <property type="term" value="C:signal recognition particle, endoplasmic reticulum targeting"/>
    <property type="evidence" value="ECO:0007669"/>
    <property type="project" value="UniProtKB-KW"/>
</dbReference>
<comment type="function">
    <text evidence="12">Component of the signal recognition particle (SRP) complex, a ribonucleoprotein complex that mediates the cotranslational targeting of secretory and membrane proteins to the endoplasmic reticulum (ER). The SRP complex interacts with the signal sequence in nascent secretory and membrane proteins and directs them to the membrane of the ER.</text>
</comment>